<proteinExistence type="predicted"/>
<dbReference type="EMBL" id="CP064786">
    <property type="protein sequence ID" value="QSG01319.1"/>
    <property type="molecule type" value="Genomic_DNA"/>
</dbReference>
<sequence length="64" mass="6893">MASSQNTDTFGQWKFGLLIAFVILVGFGGGWILFESLDLPFGYVGGVAGGAVAFVLFSYLYYGR</sequence>
<protein>
    <recommendedName>
        <fullName evidence="2">DUF8144 domain-containing protein</fullName>
    </recommendedName>
</protein>
<dbReference type="GeneID" id="70683466"/>
<dbReference type="Proteomes" id="UP000663586">
    <property type="component" value="Chromosome"/>
</dbReference>
<evidence type="ECO:0000313" key="4">
    <source>
        <dbReference type="Proteomes" id="UP000663586"/>
    </source>
</evidence>
<feature type="transmembrane region" description="Helical" evidence="1">
    <location>
        <begin position="15"/>
        <end position="34"/>
    </location>
</feature>
<organism evidence="3 4">
    <name type="scientific">Natranaeroarchaeum sulfidigenes</name>
    <dbReference type="NCBI Taxonomy" id="2784880"/>
    <lineage>
        <taxon>Archaea</taxon>
        <taxon>Methanobacteriati</taxon>
        <taxon>Methanobacteriota</taxon>
        <taxon>Stenosarchaea group</taxon>
        <taxon>Halobacteria</taxon>
        <taxon>Halobacteriales</taxon>
        <taxon>Natronoarchaeaceae</taxon>
        <taxon>Natranaeroarchaeum</taxon>
    </lineage>
</organism>
<dbReference type="KEGG" id="hara:AArcS_0079"/>
<evidence type="ECO:0000259" key="2">
    <source>
        <dbReference type="Pfam" id="PF26469"/>
    </source>
</evidence>
<evidence type="ECO:0000256" key="1">
    <source>
        <dbReference type="SAM" id="Phobius"/>
    </source>
</evidence>
<dbReference type="RefSeq" id="WP_238478451.1">
    <property type="nucleotide sequence ID" value="NZ_CP064786.1"/>
</dbReference>
<feature type="domain" description="DUF8144" evidence="2">
    <location>
        <begin position="1"/>
        <end position="64"/>
    </location>
</feature>
<keyword evidence="1" id="KW-1133">Transmembrane helix</keyword>
<keyword evidence="1" id="KW-0472">Membrane</keyword>
<feature type="transmembrane region" description="Helical" evidence="1">
    <location>
        <begin position="40"/>
        <end position="62"/>
    </location>
</feature>
<evidence type="ECO:0000313" key="3">
    <source>
        <dbReference type="EMBL" id="QSG01319.1"/>
    </source>
</evidence>
<keyword evidence="1" id="KW-0812">Transmembrane</keyword>
<dbReference type="AlphaFoldDB" id="A0A897MQR1"/>
<dbReference type="Pfam" id="PF26469">
    <property type="entry name" value="DUF8144"/>
    <property type="match status" value="1"/>
</dbReference>
<reference evidence="3" key="1">
    <citation type="submission" date="2020-11" db="EMBL/GenBank/DDBJ databases">
        <title>Carbohydrate-dependent, anaerobic sulfur respiration: A novel catabolism in halophilic archaea.</title>
        <authorList>
            <person name="Sorokin D.Y."/>
            <person name="Messina E."/>
            <person name="Smedile F."/>
            <person name="La Cono V."/>
            <person name="Hallsworth J.E."/>
            <person name="Yakimov M.M."/>
        </authorList>
    </citation>
    <scope>NUCLEOTIDE SEQUENCE</scope>
    <source>
        <strain evidence="3">AArc-S</strain>
    </source>
</reference>
<keyword evidence="4" id="KW-1185">Reference proteome</keyword>
<name>A0A897MQR1_9EURY</name>
<gene>
    <name evidence="3" type="ORF">AArcS_0079</name>
</gene>
<accession>A0A897MQR1</accession>
<dbReference type="InterPro" id="IPR058457">
    <property type="entry name" value="DUF8144"/>
</dbReference>